<dbReference type="AlphaFoldDB" id="A0A2V5I1A3"/>
<proteinExistence type="predicted"/>
<protein>
    <submittedName>
        <fullName evidence="2">Uncharacterized protein</fullName>
    </submittedName>
</protein>
<organism evidence="2 3">
    <name type="scientific">Aspergillus violaceofuscus (strain CBS 115571)</name>
    <dbReference type="NCBI Taxonomy" id="1450538"/>
    <lineage>
        <taxon>Eukaryota</taxon>
        <taxon>Fungi</taxon>
        <taxon>Dikarya</taxon>
        <taxon>Ascomycota</taxon>
        <taxon>Pezizomycotina</taxon>
        <taxon>Eurotiomycetes</taxon>
        <taxon>Eurotiomycetidae</taxon>
        <taxon>Eurotiales</taxon>
        <taxon>Aspergillaceae</taxon>
        <taxon>Aspergillus</taxon>
    </lineage>
</organism>
<feature type="compositionally biased region" description="Acidic residues" evidence="1">
    <location>
        <begin position="162"/>
        <end position="172"/>
    </location>
</feature>
<sequence>MESPPPIGESRPEVGDWVKDIIRRFTQNRGDDVMNNLFLSDTPNFEAVNEFFGELNQHIHAANLAHGQEDIRAGEIPAQTYQAMYRSWRMEIEKPEVKNNPSLGWKAYDQVYQALNEFNKAYNLPLGWNISPTAAETVFGHRPPPQTSLQAASVQRDSGSESSEDESIDDDGLSGIDLLETRARQQSRSLVNAKVLFWWSKGAGTQIFVRYGPRSNPIFRIRAGTHEYYDKKTVTRVLVSRTRGYMKKPAVMDGILGETWKYERKHVSDILGVGWKIEDDDESRIDPLALIEPATGVMYPETRVFVAWKDGEKTLETRAFIRRIANGSNLDGDRLIFQKAKELEDIFRESGEVYEPFISEPIGTYIGESERQTLNSRRVSPTRSTRSSISEISEQIAPSRTSRKSTPRPSIVSHPTKQRQFVESEDPRDREIRILREQVEQLNMSQSWQGTKMVPWRQIYDNHISFNDRASTVSSKPPIPPLRRSRRGQRVRQGAPWNHWGYENWDPRAALYH</sequence>
<evidence type="ECO:0000256" key="1">
    <source>
        <dbReference type="SAM" id="MobiDB-lite"/>
    </source>
</evidence>
<dbReference type="OMA" id="GTHEYYD"/>
<dbReference type="EMBL" id="KZ825244">
    <property type="protein sequence ID" value="PYI13436.1"/>
    <property type="molecule type" value="Genomic_DNA"/>
</dbReference>
<evidence type="ECO:0000313" key="3">
    <source>
        <dbReference type="Proteomes" id="UP000249829"/>
    </source>
</evidence>
<reference evidence="2 3" key="1">
    <citation type="submission" date="2018-02" db="EMBL/GenBank/DDBJ databases">
        <title>The genomes of Aspergillus section Nigri reveals drivers in fungal speciation.</title>
        <authorList>
            <consortium name="DOE Joint Genome Institute"/>
            <person name="Vesth T.C."/>
            <person name="Nybo J."/>
            <person name="Theobald S."/>
            <person name="Brandl J."/>
            <person name="Frisvad J.C."/>
            <person name="Nielsen K.F."/>
            <person name="Lyhne E.K."/>
            <person name="Kogle M.E."/>
            <person name="Kuo A."/>
            <person name="Riley R."/>
            <person name="Clum A."/>
            <person name="Nolan M."/>
            <person name="Lipzen A."/>
            <person name="Salamov A."/>
            <person name="Henrissat B."/>
            <person name="Wiebenga A."/>
            <person name="De vries R.P."/>
            <person name="Grigoriev I.V."/>
            <person name="Mortensen U.H."/>
            <person name="Andersen M.R."/>
            <person name="Baker S.E."/>
        </authorList>
    </citation>
    <scope>NUCLEOTIDE SEQUENCE [LARGE SCALE GENOMIC DNA]</scope>
    <source>
        <strain evidence="2 3">CBS 115571</strain>
    </source>
</reference>
<gene>
    <name evidence="2" type="ORF">BO99DRAFT_347399</name>
</gene>
<keyword evidence="3" id="KW-1185">Reference proteome</keyword>
<feature type="compositionally biased region" description="Low complexity" evidence="1">
    <location>
        <begin position="376"/>
        <end position="400"/>
    </location>
</feature>
<feature type="region of interest" description="Disordered" evidence="1">
    <location>
        <begin position="137"/>
        <end position="172"/>
    </location>
</feature>
<feature type="compositionally biased region" description="Basic and acidic residues" evidence="1">
    <location>
        <begin position="420"/>
        <end position="429"/>
    </location>
</feature>
<accession>A0A2V5I1A3</accession>
<feature type="region of interest" description="Disordered" evidence="1">
    <location>
        <begin position="469"/>
        <end position="493"/>
    </location>
</feature>
<dbReference type="Proteomes" id="UP000249829">
    <property type="component" value="Unassembled WGS sequence"/>
</dbReference>
<evidence type="ECO:0000313" key="2">
    <source>
        <dbReference type="EMBL" id="PYI13436.1"/>
    </source>
</evidence>
<feature type="compositionally biased region" description="Polar residues" evidence="1">
    <location>
        <begin position="147"/>
        <end position="156"/>
    </location>
</feature>
<name>A0A2V5I1A3_ASPV1</name>
<feature type="region of interest" description="Disordered" evidence="1">
    <location>
        <begin position="369"/>
        <end position="429"/>
    </location>
</feature>